<keyword evidence="2" id="KW-0929">Antimicrobial</keyword>
<dbReference type="STRING" id="72664.V4LFV8"/>
<feature type="signal peptide" evidence="6">
    <location>
        <begin position="1"/>
        <end position="27"/>
    </location>
</feature>
<accession>V4LFV8</accession>
<evidence type="ECO:0000256" key="3">
    <source>
        <dbReference type="ARBA" id="ARBA00022577"/>
    </source>
</evidence>
<evidence type="ECO:0000313" key="8">
    <source>
        <dbReference type="EMBL" id="ESQ38638.1"/>
    </source>
</evidence>
<evidence type="ECO:0000256" key="2">
    <source>
        <dbReference type="ARBA" id="ARBA00022529"/>
    </source>
</evidence>
<dbReference type="GO" id="GO:0031640">
    <property type="term" value="P:killing of cells of another organism"/>
    <property type="evidence" value="ECO:0007669"/>
    <property type="project" value="UniProtKB-KW"/>
</dbReference>
<evidence type="ECO:0000256" key="4">
    <source>
        <dbReference type="ARBA" id="ARBA00022821"/>
    </source>
</evidence>
<keyword evidence="5" id="KW-1015">Disulfide bond</keyword>
<gene>
    <name evidence="8" type="ORF">EUTSA_v10029133mg</name>
</gene>
<name>V4LFV8_EUTSA</name>
<reference evidence="8 9" key="1">
    <citation type="journal article" date="2013" name="Front. Plant Sci.">
        <title>The Reference Genome of the Halophytic Plant Eutrema salsugineum.</title>
        <authorList>
            <person name="Yang R."/>
            <person name="Jarvis D.E."/>
            <person name="Chen H."/>
            <person name="Beilstein M.A."/>
            <person name="Grimwood J."/>
            <person name="Jenkins J."/>
            <person name="Shu S."/>
            <person name="Prochnik S."/>
            <person name="Xin M."/>
            <person name="Ma C."/>
            <person name="Schmutz J."/>
            <person name="Wing R.A."/>
            <person name="Mitchell-Olds T."/>
            <person name="Schumaker K.S."/>
            <person name="Wang X."/>
        </authorList>
    </citation>
    <scope>NUCLEOTIDE SEQUENCE [LARGE SCALE GENOMIC DNA]</scope>
</reference>
<dbReference type="KEGG" id="eus:EUTSA_v10029133mg"/>
<feature type="chain" id="PRO_5004723401" description="Defensin-like domain-containing protein" evidence="6">
    <location>
        <begin position="28"/>
        <end position="83"/>
    </location>
</feature>
<protein>
    <recommendedName>
        <fullName evidence="7">Defensin-like domain-containing protein</fullName>
    </recommendedName>
</protein>
<sequence>MDFTKTSVRFFFVLILTISSSNVNILAKPAIDQASYNCIGPCMRFYGNMKCYNDCISKHYDGGQCDSTRGGKFPQCCCYNYKN</sequence>
<evidence type="ECO:0000259" key="7">
    <source>
        <dbReference type="Pfam" id="PF24552"/>
    </source>
</evidence>
<keyword evidence="3" id="KW-0295">Fungicide</keyword>
<feature type="domain" description="Defensin-like" evidence="7">
    <location>
        <begin position="36"/>
        <end position="80"/>
    </location>
</feature>
<dbReference type="EMBL" id="KI517537">
    <property type="protein sequence ID" value="ESQ38638.1"/>
    <property type="molecule type" value="Genomic_DNA"/>
</dbReference>
<proteinExistence type="inferred from homology"/>
<evidence type="ECO:0000256" key="1">
    <source>
        <dbReference type="ARBA" id="ARBA00006722"/>
    </source>
</evidence>
<evidence type="ECO:0000256" key="6">
    <source>
        <dbReference type="SAM" id="SignalP"/>
    </source>
</evidence>
<dbReference type="GO" id="GO:0050832">
    <property type="term" value="P:defense response to fungus"/>
    <property type="evidence" value="ECO:0007669"/>
    <property type="project" value="UniProtKB-KW"/>
</dbReference>
<keyword evidence="4" id="KW-0611">Plant defense</keyword>
<dbReference type="AlphaFoldDB" id="V4LFV8"/>
<keyword evidence="6" id="KW-0732">Signal</keyword>
<keyword evidence="9" id="KW-1185">Reference proteome</keyword>
<evidence type="ECO:0000313" key="9">
    <source>
        <dbReference type="Proteomes" id="UP000030689"/>
    </source>
</evidence>
<dbReference type="Gramene" id="ESQ38638">
    <property type="protein sequence ID" value="ESQ38638"/>
    <property type="gene ID" value="EUTSA_v10029133mg"/>
</dbReference>
<dbReference type="OrthoDB" id="1083571at2759"/>
<dbReference type="Proteomes" id="UP000030689">
    <property type="component" value="Unassembled WGS sequence"/>
</dbReference>
<organism evidence="8 9">
    <name type="scientific">Eutrema salsugineum</name>
    <name type="common">Saltwater cress</name>
    <name type="synonym">Sisymbrium salsugineum</name>
    <dbReference type="NCBI Taxonomy" id="72664"/>
    <lineage>
        <taxon>Eukaryota</taxon>
        <taxon>Viridiplantae</taxon>
        <taxon>Streptophyta</taxon>
        <taxon>Embryophyta</taxon>
        <taxon>Tracheophyta</taxon>
        <taxon>Spermatophyta</taxon>
        <taxon>Magnoliopsida</taxon>
        <taxon>eudicotyledons</taxon>
        <taxon>Gunneridae</taxon>
        <taxon>Pentapetalae</taxon>
        <taxon>rosids</taxon>
        <taxon>malvids</taxon>
        <taxon>Brassicales</taxon>
        <taxon>Brassicaceae</taxon>
        <taxon>Eutremeae</taxon>
        <taxon>Eutrema</taxon>
    </lineage>
</organism>
<evidence type="ECO:0000256" key="5">
    <source>
        <dbReference type="ARBA" id="ARBA00023157"/>
    </source>
</evidence>
<dbReference type="InterPro" id="IPR056373">
    <property type="entry name" value="Defensin-like_dom"/>
</dbReference>
<dbReference type="Pfam" id="PF24552">
    <property type="entry name" value="Defensin"/>
    <property type="match status" value="1"/>
</dbReference>
<comment type="similarity">
    <text evidence="1">Belongs to the DEFL family.</text>
</comment>
<dbReference type="OMA" id="IQQYDRC"/>